<evidence type="ECO:0000313" key="1">
    <source>
        <dbReference type="EMBL" id="PCC18249.1"/>
    </source>
</evidence>
<protein>
    <submittedName>
        <fullName evidence="1">Uncharacterized protein</fullName>
    </submittedName>
</protein>
<organism evidence="1 2">
    <name type="scientific">Brevibacterium aurantiacum</name>
    <dbReference type="NCBI Taxonomy" id="273384"/>
    <lineage>
        <taxon>Bacteria</taxon>
        <taxon>Bacillati</taxon>
        <taxon>Actinomycetota</taxon>
        <taxon>Actinomycetes</taxon>
        <taxon>Micrococcales</taxon>
        <taxon>Brevibacteriaceae</taxon>
        <taxon>Brevibacterium</taxon>
    </lineage>
</organism>
<proteinExistence type="predicted"/>
<dbReference type="EMBL" id="NRGX01000001">
    <property type="protein sequence ID" value="PCC18249.1"/>
    <property type="molecule type" value="Genomic_DNA"/>
</dbReference>
<sequence>MVRVKGRVGSDWGVWGGSAVAGRIRECGVAQRLLADDCRSAEDSVQTRFIDWDAMDEQLKSEAPAVAAMRGVPSWI</sequence>
<reference evidence="1 2" key="1">
    <citation type="journal article" date="2017" name="Elife">
        <title>Extensive horizontal gene transfer in cheese-associated bacteria.</title>
        <authorList>
            <person name="Bonham K.S."/>
            <person name="Wolfe B.E."/>
            <person name="Dutton R.J."/>
        </authorList>
    </citation>
    <scope>NUCLEOTIDE SEQUENCE [LARGE SCALE GENOMIC DNA]</scope>
    <source>
        <strain evidence="1 2">JB5</strain>
    </source>
</reference>
<dbReference type="Proteomes" id="UP000218377">
    <property type="component" value="Unassembled WGS sequence"/>
</dbReference>
<dbReference type="AlphaFoldDB" id="A0A2A3X3K8"/>
<gene>
    <name evidence="1" type="ORF">CIK79_08090</name>
</gene>
<name>A0A2A3X3K8_BREAU</name>
<comment type="caution">
    <text evidence="1">The sequence shown here is derived from an EMBL/GenBank/DDBJ whole genome shotgun (WGS) entry which is preliminary data.</text>
</comment>
<evidence type="ECO:0000313" key="2">
    <source>
        <dbReference type="Proteomes" id="UP000218377"/>
    </source>
</evidence>
<accession>A0A2A3X3K8</accession>